<dbReference type="Gramene" id="ESW30757">
    <property type="protein sequence ID" value="ESW30757"/>
    <property type="gene ID" value="PHAVU_002G179800g"/>
</dbReference>
<organism evidence="1 2">
    <name type="scientific">Phaseolus vulgaris</name>
    <name type="common">Kidney bean</name>
    <name type="synonym">French bean</name>
    <dbReference type="NCBI Taxonomy" id="3885"/>
    <lineage>
        <taxon>Eukaryota</taxon>
        <taxon>Viridiplantae</taxon>
        <taxon>Streptophyta</taxon>
        <taxon>Embryophyta</taxon>
        <taxon>Tracheophyta</taxon>
        <taxon>Spermatophyta</taxon>
        <taxon>Magnoliopsida</taxon>
        <taxon>eudicotyledons</taxon>
        <taxon>Gunneridae</taxon>
        <taxon>Pentapetalae</taxon>
        <taxon>rosids</taxon>
        <taxon>fabids</taxon>
        <taxon>Fabales</taxon>
        <taxon>Fabaceae</taxon>
        <taxon>Papilionoideae</taxon>
        <taxon>50 kb inversion clade</taxon>
        <taxon>NPAAA clade</taxon>
        <taxon>indigoferoid/millettioid clade</taxon>
        <taxon>Phaseoleae</taxon>
        <taxon>Phaseolus</taxon>
    </lineage>
</organism>
<name>V7CKQ1_PHAVU</name>
<dbReference type="AlphaFoldDB" id="V7CKQ1"/>
<gene>
    <name evidence="1" type="ORF">PHAVU_002G179800g</name>
</gene>
<dbReference type="Proteomes" id="UP000000226">
    <property type="component" value="Chromosome 2"/>
</dbReference>
<keyword evidence="2" id="KW-1185">Reference proteome</keyword>
<evidence type="ECO:0000313" key="1">
    <source>
        <dbReference type="EMBL" id="ESW30757.1"/>
    </source>
</evidence>
<proteinExistence type="predicted"/>
<evidence type="ECO:0000313" key="2">
    <source>
        <dbReference type="Proteomes" id="UP000000226"/>
    </source>
</evidence>
<accession>V7CKQ1</accession>
<reference evidence="2" key="1">
    <citation type="journal article" date="2014" name="Nat. Genet.">
        <title>A reference genome for common bean and genome-wide analysis of dual domestications.</title>
        <authorList>
            <person name="Schmutz J."/>
            <person name="McClean P.E."/>
            <person name="Mamidi S."/>
            <person name="Wu G.A."/>
            <person name="Cannon S.B."/>
            <person name="Grimwood J."/>
            <person name="Jenkins J."/>
            <person name="Shu S."/>
            <person name="Song Q."/>
            <person name="Chavarro C."/>
            <person name="Torres-Torres M."/>
            <person name="Geffroy V."/>
            <person name="Moghaddam S.M."/>
            <person name="Gao D."/>
            <person name="Abernathy B."/>
            <person name="Barry K."/>
            <person name="Blair M."/>
            <person name="Brick M.A."/>
            <person name="Chovatia M."/>
            <person name="Gepts P."/>
            <person name="Goodstein D.M."/>
            <person name="Gonzales M."/>
            <person name="Hellsten U."/>
            <person name="Hyten D.L."/>
            <person name="Jia G."/>
            <person name="Kelly J.D."/>
            <person name="Kudrna D."/>
            <person name="Lee R."/>
            <person name="Richard M.M."/>
            <person name="Miklas P.N."/>
            <person name="Osorno J.M."/>
            <person name="Rodrigues J."/>
            <person name="Thareau V."/>
            <person name="Urrea C.A."/>
            <person name="Wang M."/>
            <person name="Yu Y."/>
            <person name="Zhang M."/>
            <person name="Wing R.A."/>
            <person name="Cregan P.B."/>
            <person name="Rokhsar D.S."/>
            <person name="Jackson S.A."/>
        </authorList>
    </citation>
    <scope>NUCLEOTIDE SEQUENCE [LARGE SCALE GENOMIC DNA]</scope>
    <source>
        <strain evidence="2">cv. G19833</strain>
    </source>
</reference>
<dbReference type="EMBL" id="CM002289">
    <property type="protein sequence ID" value="ESW30757.1"/>
    <property type="molecule type" value="Genomic_DNA"/>
</dbReference>
<sequence>MGQFSILVLHQPLHLSHRYLFLRFMGLVLSHAPRSLHLRLRSLQIFSVTGNRRGWRRVTRTSTATHAVTLHAPVAHVAMTHIMATFDLLHLPQPSPYIDVYRRWSRRRHRVEERMRDFFFLG</sequence>
<protein>
    <submittedName>
        <fullName evidence="1">Uncharacterized protein</fullName>
    </submittedName>
</protein>